<dbReference type="EMBL" id="BMJJ01000015">
    <property type="protein sequence ID" value="GGD39225.1"/>
    <property type="molecule type" value="Genomic_DNA"/>
</dbReference>
<protein>
    <submittedName>
        <fullName evidence="1">Lysophospholipase</fullName>
    </submittedName>
</protein>
<dbReference type="Proteomes" id="UP000613160">
    <property type="component" value="Unassembled WGS sequence"/>
</dbReference>
<gene>
    <name evidence="1" type="ORF">GCM10011335_47470</name>
</gene>
<dbReference type="InterPro" id="IPR008320">
    <property type="entry name" value="UCP032025"/>
</dbReference>
<keyword evidence="2" id="KW-1185">Reference proteome</keyword>
<dbReference type="AlphaFoldDB" id="A0A916YBT0"/>
<name>A0A916YBT0_9HYPH</name>
<dbReference type="PIRSF" id="PIRSF032025">
    <property type="entry name" value="UCP032025"/>
    <property type="match status" value="1"/>
</dbReference>
<accession>A0A916YBT0</accession>
<sequence>MAAERGMSLHMVKLCVGADSVEDLQSWVAQRMGDAASRGLPQEQIHQTRALPKRADEILAGGSLYWVIKGKVQVRQPILELRPVVDAEGIKRCHIVLEPRFVLTDWQPRRAFQGWRYLEGAEAPEDLGAGGEGGALPPELRRELADLGLI</sequence>
<proteinExistence type="predicted"/>
<reference evidence="1" key="2">
    <citation type="submission" date="2020-09" db="EMBL/GenBank/DDBJ databases">
        <authorList>
            <person name="Sun Q."/>
            <person name="Zhou Y."/>
        </authorList>
    </citation>
    <scope>NUCLEOTIDE SEQUENCE</scope>
    <source>
        <strain evidence="1">CGMCC 1.15493</strain>
    </source>
</reference>
<reference evidence="1" key="1">
    <citation type="journal article" date="2014" name="Int. J. Syst. Evol. Microbiol.">
        <title>Complete genome sequence of Corynebacterium casei LMG S-19264T (=DSM 44701T), isolated from a smear-ripened cheese.</title>
        <authorList>
            <consortium name="US DOE Joint Genome Institute (JGI-PGF)"/>
            <person name="Walter F."/>
            <person name="Albersmeier A."/>
            <person name="Kalinowski J."/>
            <person name="Ruckert C."/>
        </authorList>
    </citation>
    <scope>NUCLEOTIDE SEQUENCE</scope>
    <source>
        <strain evidence="1">CGMCC 1.15493</strain>
    </source>
</reference>
<comment type="caution">
    <text evidence="1">The sequence shown here is derived from an EMBL/GenBank/DDBJ whole genome shotgun (WGS) entry which is preliminary data.</text>
</comment>
<dbReference type="Pfam" id="PF07370">
    <property type="entry name" value="DUF1489"/>
    <property type="match status" value="1"/>
</dbReference>
<organism evidence="1 2">
    <name type="scientific">Aureimonas glaciei</name>
    <dbReference type="NCBI Taxonomy" id="1776957"/>
    <lineage>
        <taxon>Bacteria</taxon>
        <taxon>Pseudomonadati</taxon>
        <taxon>Pseudomonadota</taxon>
        <taxon>Alphaproteobacteria</taxon>
        <taxon>Hyphomicrobiales</taxon>
        <taxon>Aurantimonadaceae</taxon>
        <taxon>Aureimonas</taxon>
    </lineage>
</organism>
<evidence type="ECO:0000313" key="1">
    <source>
        <dbReference type="EMBL" id="GGD39225.1"/>
    </source>
</evidence>
<evidence type="ECO:0000313" key="2">
    <source>
        <dbReference type="Proteomes" id="UP000613160"/>
    </source>
</evidence>